<evidence type="ECO:0000313" key="2">
    <source>
        <dbReference type="Proteomes" id="UP000293162"/>
    </source>
</evidence>
<accession>A0A4Q5LVP8</accession>
<reference evidence="1 2" key="1">
    <citation type="submission" date="2019-02" db="EMBL/GenBank/DDBJ databases">
        <title>Bacterial novel species Emticicia sp. 17J42-9 isolated from soil.</title>
        <authorList>
            <person name="Jung H.-Y."/>
        </authorList>
    </citation>
    <scope>NUCLEOTIDE SEQUENCE [LARGE SCALE GENOMIC DNA]</scope>
    <source>
        <strain evidence="1 2">17J42-9</strain>
    </source>
</reference>
<sequence>MVINTTDSATEIMLSRTGEVYLYVDKVEDQYTKADILLVKYREDGIIIDNVILLETKISGSTEFTPRQKQSYRIIENGVGKVGVFELKSPRSETKLLNGVIFTDNNGKQLDASTISISKTKAFKISDTGLKNGTLNKSNIDTSHYRNFIAPDNK</sequence>
<gene>
    <name evidence="1" type="ORF">EWM59_20000</name>
</gene>
<dbReference type="AlphaFoldDB" id="A0A4Q5LVP8"/>
<dbReference type="EMBL" id="SEWF01000036">
    <property type="protein sequence ID" value="RYU93806.1"/>
    <property type="molecule type" value="Genomic_DNA"/>
</dbReference>
<protein>
    <submittedName>
        <fullName evidence="1">Uncharacterized protein</fullName>
    </submittedName>
</protein>
<proteinExistence type="predicted"/>
<comment type="caution">
    <text evidence="1">The sequence shown here is derived from an EMBL/GenBank/DDBJ whole genome shotgun (WGS) entry which is preliminary data.</text>
</comment>
<dbReference type="RefSeq" id="WP_130023025.1">
    <property type="nucleotide sequence ID" value="NZ_SEWF01000036.1"/>
</dbReference>
<keyword evidence="2" id="KW-1185">Reference proteome</keyword>
<dbReference type="Proteomes" id="UP000293162">
    <property type="component" value="Unassembled WGS sequence"/>
</dbReference>
<evidence type="ECO:0000313" key="1">
    <source>
        <dbReference type="EMBL" id="RYU93806.1"/>
    </source>
</evidence>
<organism evidence="1 2">
    <name type="scientific">Emticicia agri</name>
    <dbReference type="NCBI Taxonomy" id="2492393"/>
    <lineage>
        <taxon>Bacteria</taxon>
        <taxon>Pseudomonadati</taxon>
        <taxon>Bacteroidota</taxon>
        <taxon>Cytophagia</taxon>
        <taxon>Cytophagales</taxon>
        <taxon>Leadbetterellaceae</taxon>
        <taxon>Emticicia</taxon>
    </lineage>
</organism>
<name>A0A4Q5LVP8_9BACT</name>